<sequence>MSDARSGPDTDEFPAIQEGMEAPVGVHGSEITVAPVRRNTRATGITMGILVVLLLVIVGAAAYVVSGLGSDDPAPQTMVVTETPIVEVTPEQAPEPAAEPTPEPAEPTGTPAGRPTAPALPAGYSPVNDAATQNLPGGDLNNVYTGTSTTSPGFALNVRDAFVRYYLDTGELNGQVRATSPATGMTYDVDCVDNGEFVTCTAGDNAVIYIS</sequence>
<evidence type="ECO:0000313" key="3">
    <source>
        <dbReference type="EMBL" id="MBD8031204.1"/>
    </source>
</evidence>
<evidence type="ECO:0000313" key="4">
    <source>
        <dbReference type="Proteomes" id="UP000650224"/>
    </source>
</evidence>
<evidence type="ECO:0000256" key="1">
    <source>
        <dbReference type="SAM" id="MobiDB-lite"/>
    </source>
</evidence>
<gene>
    <name evidence="3" type="ORF">H9627_12905</name>
</gene>
<dbReference type="AlphaFoldDB" id="A0A8I0LGE1"/>
<keyword evidence="2" id="KW-0812">Transmembrane</keyword>
<evidence type="ECO:0000256" key="2">
    <source>
        <dbReference type="SAM" id="Phobius"/>
    </source>
</evidence>
<keyword evidence="2" id="KW-1133">Transmembrane helix</keyword>
<feature type="region of interest" description="Disordered" evidence="1">
    <location>
        <begin position="88"/>
        <end position="135"/>
    </location>
</feature>
<protein>
    <submittedName>
        <fullName evidence="3">Uncharacterized protein</fullName>
    </submittedName>
</protein>
<dbReference type="Proteomes" id="UP000650224">
    <property type="component" value="Unassembled WGS sequence"/>
</dbReference>
<feature type="compositionally biased region" description="Low complexity" evidence="1">
    <location>
        <begin position="106"/>
        <end position="123"/>
    </location>
</feature>
<name>A0A8I0LGE1_9CORY</name>
<organism evidence="3 4">
    <name type="scientific">Corynebacterium gallinarum</name>
    <dbReference type="NCBI Taxonomy" id="2762214"/>
    <lineage>
        <taxon>Bacteria</taxon>
        <taxon>Bacillati</taxon>
        <taxon>Actinomycetota</taxon>
        <taxon>Actinomycetes</taxon>
        <taxon>Mycobacteriales</taxon>
        <taxon>Corynebacteriaceae</taxon>
        <taxon>Corynebacterium</taxon>
    </lineage>
</organism>
<dbReference type="RefSeq" id="WP_191734437.1">
    <property type="nucleotide sequence ID" value="NZ_JACSPR010000012.1"/>
</dbReference>
<feature type="region of interest" description="Disordered" evidence="1">
    <location>
        <begin position="1"/>
        <end position="24"/>
    </location>
</feature>
<dbReference type="EMBL" id="JACSPR010000012">
    <property type="protein sequence ID" value="MBD8031204.1"/>
    <property type="molecule type" value="Genomic_DNA"/>
</dbReference>
<accession>A0A8I0LGE1</accession>
<keyword evidence="2" id="KW-0472">Membrane</keyword>
<reference evidence="3 4" key="1">
    <citation type="submission" date="2020-08" db="EMBL/GenBank/DDBJ databases">
        <title>A Genomic Blueprint of the Chicken Gut Microbiome.</title>
        <authorList>
            <person name="Gilroy R."/>
            <person name="Ravi A."/>
            <person name="Getino M."/>
            <person name="Pursley I."/>
            <person name="Horton D.L."/>
            <person name="Alikhan N.-F."/>
            <person name="Baker D."/>
            <person name="Gharbi K."/>
            <person name="Hall N."/>
            <person name="Watson M."/>
            <person name="Adriaenssens E.M."/>
            <person name="Foster-Nyarko E."/>
            <person name="Jarju S."/>
            <person name="Secka A."/>
            <person name="Antonio M."/>
            <person name="Oren A."/>
            <person name="Chaudhuri R."/>
            <person name="La Ragione R.M."/>
            <person name="Hildebrand F."/>
            <person name="Pallen M.J."/>
        </authorList>
    </citation>
    <scope>NUCLEOTIDE SEQUENCE [LARGE SCALE GENOMIC DNA]</scope>
    <source>
        <strain evidence="3 4">Sa1YVA5</strain>
    </source>
</reference>
<comment type="caution">
    <text evidence="3">The sequence shown here is derived from an EMBL/GenBank/DDBJ whole genome shotgun (WGS) entry which is preliminary data.</text>
</comment>
<proteinExistence type="predicted"/>
<keyword evidence="4" id="KW-1185">Reference proteome</keyword>
<feature type="transmembrane region" description="Helical" evidence="2">
    <location>
        <begin position="45"/>
        <end position="65"/>
    </location>
</feature>